<dbReference type="SUPFAM" id="SSF88713">
    <property type="entry name" value="Glycoside hydrolase/deacetylase"/>
    <property type="match status" value="1"/>
</dbReference>
<evidence type="ECO:0000313" key="1">
    <source>
        <dbReference type="EMBL" id="AJG97799.1"/>
    </source>
</evidence>
<dbReference type="OrthoDB" id="2539239at2"/>
<dbReference type="Proteomes" id="UP000031866">
    <property type="component" value="Chromosome"/>
</dbReference>
<evidence type="ECO:0000313" key="2">
    <source>
        <dbReference type="Proteomes" id="UP000031866"/>
    </source>
</evidence>
<name>A0A0B5Q6H9_CLOBE</name>
<proteinExistence type="predicted"/>
<dbReference type="EMBL" id="CP010086">
    <property type="protein sequence ID" value="AJG97799.1"/>
    <property type="molecule type" value="Genomic_DNA"/>
</dbReference>
<organism evidence="1 2">
    <name type="scientific">Clostridium beijerinckii</name>
    <name type="common">Clostridium MP</name>
    <dbReference type="NCBI Taxonomy" id="1520"/>
    <lineage>
        <taxon>Bacteria</taxon>
        <taxon>Bacillati</taxon>
        <taxon>Bacillota</taxon>
        <taxon>Clostridia</taxon>
        <taxon>Eubacteriales</taxon>
        <taxon>Clostridiaceae</taxon>
        <taxon>Clostridium</taxon>
    </lineage>
</organism>
<dbReference type="AlphaFoldDB" id="A0A0B5Q6H9"/>
<sequence>MNISICKWYNNADSPVLFFVDDFANVWIDTNGNGKIDLEEDWGYAKNGENSSFKFLNEVILKEFPNVKTTFFVPVGIRAGIIENSKIRSISKMINCDEETKNFFKNVNDNPKYEIAYHGTTHGKVGKTRYDFKQEWELFESVEEAIEIINKGKEIYKDVFEMYPKGGKYCGYTSNEFSDESIDRTGFLWWSRYWNRGIIDNQNSNISGQDRNSLSNFDIKTFGNNNVVDIPSTVNGGLFTGKLNPNLKSIKGIIKKILQPYLINKRLIELEYLIRNNLVISIQEHIAPSRDDGRRQTPNIFDDKESLIYIFNYLKNKNVWYCTGSELAEYYILRNSIKIRKTDNNNFEIKYNTKIQLSKMVLSIKLNKNNATIIEPGGRKVTGINGIYNINIADGLYEIEETL</sequence>
<dbReference type="InterPro" id="IPR011330">
    <property type="entry name" value="Glyco_hydro/deAcase_b/a-brl"/>
</dbReference>
<dbReference type="KEGG" id="cbei:LF65_01185"/>
<dbReference type="RefSeq" id="WP_041894810.1">
    <property type="nucleotide sequence ID" value="NZ_CP010086.2"/>
</dbReference>
<dbReference type="GO" id="GO:0005975">
    <property type="term" value="P:carbohydrate metabolic process"/>
    <property type="evidence" value="ECO:0007669"/>
    <property type="project" value="InterPro"/>
</dbReference>
<accession>A0A0B5Q6H9</accession>
<protein>
    <submittedName>
        <fullName evidence="1">Uncharacterized protein</fullName>
    </submittedName>
</protein>
<reference evidence="2" key="1">
    <citation type="submission" date="2014-12" db="EMBL/GenBank/DDBJ databases">
        <title>Genome sequence of Clostridium beijerinckii strain 59B.</title>
        <authorList>
            <person name="Little G.T."/>
            <person name="Minton N.P."/>
        </authorList>
    </citation>
    <scope>NUCLEOTIDE SEQUENCE [LARGE SCALE GENOMIC DNA]</scope>
    <source>
        <strain evidence="2">59B</strain>
    </source>
</reference>
<dbReference type="STRING" id="1520.LF65_01185"/>
<gene>
    <name evidence="1" type="ORF">LF65_01185</name>
</gene>
<dbReference type="Gene3D" id="3.20.20.370">
    <property type="entry name" value="Glycoside hydrolase/deacetylase"/>
    <property type="match status" value="1"/>
</dbReference>